<dbReference type="RefSeq" id="WP_371756148.1">
    <property type="nucleotide sequence ID" value="NZ_JAYJLD010000068.1"/>
</dbReference>
<comment type="function">
    <text evidence="2">Destroys radicals which are normally produced within the cells and which are toxic to biological systems. May play a role in favoring mycobacterial survival in phagocytes.</text>
</comment>
<evidence type="ECO:0000256" key="2">
    <source>
        <dbReference type="ARBA" id="ARBA00024900"/>
    </source>
</evidence>
<gene>
    <name evidence="6" type="ORF">VF724_20630</name>
</gene>
<reference evidence="6" key="1">
    <citation type="submission" date="2023-12" db="EMBL/GenBank/DDBJ databases">
        <title>Fervidustalea candida gen. nov., sp. nov., a novel member of the family Paenibacillaceae isolated from a geothermal area.</title>
        <authorList>
            <person name="Li W.-J."/>
            <person name="Jiao J.-Y."/>
            <person name="Chen Y."/>
        </authorList>
    </citation>
    <scope>NUCLEOTIDE SEQUENCE</scope>
    <source>
        <strain evidence="6">SYSU GA230002</strain>
    </source>
</reference>
<comment type="caution">
    <text evidence="6">The sequence shown here is derived from an EMBL/GenBank/DDBJ whole genome shotgun (WGS) entry which is preliminary data.</text>
</comment>
<comment type="cofactor">
    <cofactor evidence="3">
        <name>Cu cation</name>
        <dbReference type="ChEBI" id="CHEBI:23378"/>
    </cofactor>
    <text evidence="3">Binds 1 copper ion per subunit.</text>
</comment>
<name>A0ABU5ZND4_9BACL</name>
<dbReference type="EC" id="1.15.1.1" evidence="3"/>
<comment type="similarity">
    <text evidence="1 3">Belongs to the Cu-Zn superoxide dismutase family.</text>
</comment>
<dbReference type="PROSITE" id="PS51257">
    <property type="entry name" value="PROKAR_LIPOPROTEIN"/>
    <property type="match status" value="1"/>
</dbReference>
<evidence type="ECO:0000256" key="3">
    <source>
        <dbReference type="RuleBase" id="RU000393"/>
    </source>
</evidence>
<keyword evidence="3" id="KW-0862">Zinc</keyword>
<accession>A0ABU5ZND4</accession>
<dbReference type="Proteomes" id="UP001310386">
    <property type="component" value="Unassembled WGS sequence"/>
</dbReference>
<proteinExistence type="inferred from homology"/>
<comment type="cofactor">
    <cofactor evidence="3">
        <name>Zn(2+)</name>
        <dbReference type="ChEBI" id="CHEBI:29105"/>
    </cofactor>
    <text evidence="3">Binds 1 zinc ion per subunit.</text>
</comment>
<evidence type="ECO:0000313" key="7">
    <source>
        <dbReference type="Proteomes" id="UP001310386"/>
    </source>
</evidence>
<keyword evidence="4" id="KW-0732">Signal</keyword>
<dbReference type="InterPro" id="IPR001424">
    <property type="entry name" value="SOD_Cu_Zn_dom"/>
</dbReference>
<dbReference type="PANTHER" id="PTHR10003">
    <property type="entry name" value="SUPEROXIDE DISMUTASE CU-ZN -RELATED"/>
    <property type="match status" value="1"/>
</dbReference>
<comment type="catalytic activity">
    <reaction evidence="3">
        <text>2 superoxide + 2 H(+) = H2O2 + O2</text>
        <dbReference type="Rhea" id="RHEA:20696"/>
        <dbReference type="ChEBI" id="CHEBI:15378"/>
        <dbReference type="ChEBI" id="CHEBI:15379"/>
        <dbReference type="ChEBI" id="CHEBI:16240"/>
        <dbReference type="ChEBI" id="CHEBI:18421"/>
        <dbReference type="EC" id="1.15.1.1"/>
    </reaction>
</comment>
<dbReference type="PROSITE" id="PS00332">
    <property type="entry name" value="SOD_CU_ZN_2"/>
    <property type="match status" value="1"/>
</dbReference>
<dbReference type="InterPro" id="IPR036423">
    <property type="entry name" value="SOD-like_Cu/Zn_dom_sf"/>
</dbReference>
<dbReference type="Pfam" id="PF00080">
    <property type="entry name" value="Sod_Cu"/>
    <property type="match status" value="1"/>
</dbReference>
<dbReference type="Gene3D" id="2.60.40.200">
    <property type="entry name" value="Superoxide dismutase, copper/zinc binding domain"/>
    <property type="match status" value="1"/>
</dbReference>
<keyword evidence="3" id="KW-0186">Copper</keyword>
<dbReference type="EMBL" id="JAYJLD010000068">
    <property type="protein sequence ID" value="MEB3104023.1"/>
    <property type="molecule type" value="Genomic_DNA"/>
</dbReference>
<dbReference type="SUPFAM" id="SSF49329">
    <property type="entry name" value="Cu,Zn superoxide dismutase-like"/>
    <property type="match status" value="1"/>
</dbReference>
<keyword evidence="3" id="KW-0479">Metal-binding</keyword>
<feature type="signal peptide" evidence="4">
    <location>
        <begin position="1"/>
        <end position="24"/>
    </location>
</feature>
<feature type="domain" description="Superoxide dismutase copper/zinc binding" evidence="5">
    <location>
        <begin position="50"/>
        <end position="181"/>
    </location>
</feature>
<sequence>MKKTGYILLLSVMILTLSACNSKATLGSSEPKEVNSAQAVLYDSKGEKIGNAVLTEAEEGVKIAVTASNLSPGTHAIHIHEKGKCSPPDFKSAGEHFNPYGKQHGFKNPKGYHAGDLPNIEVGKDGTVKAEILAAKVTLKKGEANSLLKRGGTALVIHENPDDYITDPAGNAGNRVACGVITESRK</sequence>
<organism evidence="6 7">
    <name type="scientific">Ferviditalea candida</name>
    <dbReference type="NCBI Taxonomy" id="3108399"/>
    <lineage>
        <taxon>Bacteria</taxon>
        <taxon>Bacillati</taxon>
        <taxon>Bacillota</taxon>
        <taxon>Bacilli</taxon>
        <taxon>Bacillales</taxon>
        <taxon>Paenibacillaceae</taxon>
        <taxon>Ferviditalea</taxon>
    </lineage>
</organism>
<evidence type="ECO:0000256" key="1">
    <source>
        <dbReference type="ARBA" id="ARBA00010457"/>
    </source>
</evidence>
<dbReference type="CDD" id="cd00305">
    <property type="entry name" value="Cu-Zn_Superoxide_Dismutase"/>
    <property type="match status" value="1"/>
</dbReference>
<dbReference type="InterPro" id="IPR024134">
    <property type="entry name" value="SOD_Cu/Zn_/chaperone"/>
</dbReference>
<keyword evidence="7" id="KW-1185">Reference proteome</keyword>
<feature type="chain" id="PRO_5045726242" description="Superoxide dismutase [Cu-Zn]" evidence="4">
    <location>
        <begin position="25"/>
        <end position="186"/>
    </location>
</feature>
<evidence type="ECO:0000256" key="4">
    <source>
        <dbReference type="SAM" id="SignalP"/>
    </source>
</evidence>
<evidence type="ECO:0000259" key="5">
    <source>
        <dbReference type="Pfam" id="PF00080"/>
    </source>
</evidence>
<dbReference type="InterPro" id="IPR018152">
    <property type="entry name" value="SOD_Cu/Zn_BS"/>
</dbReference>
<protein>
    <recommendedName>
        <fullName evidence="3">Superoxide dismutase [Cu-Zn]</fullName>
        <ecNumber evidence="3">1.15.1.1</ecNumber>
    </recommendedName>
</protein>
<keyword evidence="3" id="KW-0560">Oxidoreductase</keyword>
<evidence type="ECO:0000313" key="6">
    <source>
        <dbReference type="EMBL" id="MEB3104023.1"/>
    </source>
</evidence>